<accession>A0A0C3NG88</accession>
<dbReference type="HOGENOM" id="CLU_1468761_0_0_1"/>
<dbReference type="InParanoid" id="A0A0C3NG88"/>
<keyword evidence="2" id="KW-1185">Reference proteome</keyword>
<dbReference type="AlphaFoldDB" id="A0A0C3NG88"/>
<dbReference type="PANTHER" id="PTHR18034:SF3">
    <property type="entry name" value="PRE-MRNA-SPLICING FACTOR CWC22 HOMOLOG"/>
    <property type="match status" value="1"/>
</dbReference>
<dbReference type="Gene3D" id="1.25.40.180">
    <property type="match status" value="1"/>
</dbReference>
<gene>
    <name evidence="1" type="ORF">M404DRAFT_34708</name>
</gene>
<dbReference type="SUPFAM" id="SSF48371">
    <property type="entry name" value="ARM repeat"/>
    <property type="match status" value="1"/>
</dbReference>
<dbReference type="GO" id="GO:0003723">
    <property type="term" value="F:RNA binding"/>
    <property type="evidence" value="ECO:0007669"/>
    <property type="project" value="TreeGrafter"/>
</dbReference>
<name>A0A0C3NG88_PISTI</name>
<dbReference type="PANTHER" id="PTHR18034">
    <property type="entry name" value="CELL CYCLE CONTROL PROTEIN CWF22-RELATED"/>
    <property type="match status" value="1"/>
</dbReference>
<dbReference type="STRING" id="870435.A0A0C3NG88"/>
<dbReference type="OrthoDB" id="1924287at2759"/>
<dbReference type="GO" id="GO:0071013">
    <property type="term" value="C:catalytic step 2 spliceosome"/>
    <property type="evidence" value="ECO:0007669"/>
    <property type="project" value="TreeGrafter"/>
</dbReference>
<reference evidence="2" key="2">
    <citation type="submission" date="2015-01" db="EMBL/GenBank/DDBJ databases">
        <title>Evolutionary Origins and Diversification of the Mycorrhizal Mutualists.</title>
        <authorList>
            <consortium name="DOE Joint Genome Institute"/>
            <consortium name="Mycorrhizal Genomics Consortium"/>
            <person name="Kohler A."/>
            <person name="Kuo A."/>
            <person name="Nagy L.G."/>
            <person name="Floudas D."/>
            <person name="Copeland A."/>
            <person name="Barry K.W."/>
            <person name="Cichocki N."/>
            <person name="Veneault-Fourrey C."/>
            <person name="LaButti K."/>
            <person name="Lindquist E.A."/>
            <person name="Lipzen A."/>
            <person name="Lundell T."/>
            <person name="Morin E."/>
            <person name="Murat C."/>
            <person name="Riley R."/>
            <person name="Ohm R."/>
            <person name="Sun H."/>
            <person name="Tunlid A."/>
            <person name="Henrissat B."/>
            <person name="Grigoriev I.V."/>
            <person name="Hibbett D.S."/>
            <person name="Martin F."/>
        </authorList>
    </citation>
    <scope>NUCLEOTIDE SEQUENCE [LARGE SCALE GENOMIC DNA]</scope>
    <source>
        <strain evidence="2">Marx 270</strain>
    </source>
</reference>
<dbReference type="Proteomes" id="UP000054217">
    <property type="component" value="Unassembled WGS sequence"/>
</dbReference>
<organism evidence="1 2">
    <name type="scientific">Pisolithus tinctorius Marx 270</name>
    <dbReference type="NCBI Taxonomy" id="870435"/>
    <lineage>
        <taxon>Eukaryota</taxon>
        <taxon>Fungi</taxon>
        <taxon>Dikarya</taxon>
        <taxon>Basidiomycota</taxon>
        <taxon>Agaricomycotina</taxon>
        <taxon>Agaricomycetes</taxon>
        <taxon>Agaricomycetidae</taxon>
        <taxon>Boletales</taxon>
        <taxon>Sclerodermatineae</taxon>
        <taxon>Pisolithaceae</taxon>
        <taxon>Pisolithus</taxon>
    </lineage>
</organism>
<evidence type="ECO:0000313" key="1">
    <source>
        <dbReference type="EMBL" id="KIN94755.1"/>
    </source>
</evidence>
<protein>
    <submittedName>
        <fullName evidence="1">Uncharacterized protein</fullName>
    </submittedName>
</protein>
<sequence length="184" mass="20601">MSLQLQEPHTLFVNGAGHGRQTGSTVPANGQGFVVFVSTLTMEWQRLCERTWSALRHFRLYYSDVDMAAAATDTSSQEYQSRLFPGALSKSIIGITVCHSSTTFIVHPVNQGVAHEIIALGTLTSLLKYRMDDSIETAVGFKREVGAFLMENSPKANVLVFDYFHDVQFCFVGRLRFGFNLRLR</sequence>
<proteinExistence type="predicted"/>
<reference evidence="1 2" key="1">
    <citation type="submission" date="2014-04" db="EMBL/GenBank/DDBJ databases">
        <authorList>
            <consortium name="DOE Joint Genome Institute"/>
            <person name="Kuo A."/>
            <person name="Kohler A."/>
            <person name="Costa M.D."/>
            <person name="Nagy L.G."/>
            <person name="Floudas D."/>
            <person name="Copeland A."/>
            <person name="Barry K.W."/>
            <person name="Cichocki N."/>
            <person name="Veneault-Fourrey C."/>
            <person name="LaButti K."/>
            <person name="Lindquist E.A."/>
            <person name="Lipzen A."/>
            <person name="Lundell T."/>
            <person name="Morin E."/>
            <person name="Murat C."/>
            <person name="Sun H."/>
            <person name="Tunlid A."/>
            <person name="Henrissat B."/>
            <person name="Grigoriev I.V."/>
            <person name="Hibbett D.S."/>
            <person name="Martin F."/>
            <person name="Nordberg H.P."/>
            <person name="Cantor M.N."/>
            <person name="Hua S.X."/>
        </authorList>
    </citation>
    <scope>NUCLEOTIDE SEQUENCE [LARGE SCALE GENOMIC DNA]</scope>
    <source>
        <strain evidence="1 2">Marx 270</strain>
    </source>
</reference>
<dbReference type="InterPro" id="IPR050781">
    <property type="entry name" value="CWC22_splicing_factor"/>
</dbReference>
<dbReference type="EMBL" id="KN832086">
    <property type="protein sequence ID" value="KIN94755.1"/>
    <property type="molecule type" value="Genomic_DNA"/>
</dbReference>
<dbReference type="GO" id="GO:0000398">
    <property type="term" value="P:mRNA splicing, via spliceosome"/>
    <property type="evidence" value="ECO:0007669"/>
    <property type="project" value="TreeGrafter"/>
</dbReference>
<evidence type="ECO:0000313" key="2">
    <source>
        <dbReference type="Proteomes" id="UP000054217"/>
    </source>
</evidence>
<dbReference type="InterPro" id="IPR016024">
    <property type="entry name" value="ARM-type_fold"/>
</dbReference>